<dbReference type="EMBL" id="FRAC01000015">
    <property type="protein sequence ID" value="SHK69768.1"/>
    <property type="molecule type" value="Genomic_DNA"/>
</dbReference>
<organism evidence="1 2">
    <name type="scientific">Anaerocolumna jejuensis DSM 15929</name>
    <dbReference type="NCBI Taxonomy" id="1121322"/>
    <lineage>
        <taxon>Bacteria</taxon>
        <taxon>Bacillati</taxon>
        <taxon>Bacillota</taxon>
        <taxon>Clostridia</taxon>
        <taxon>Lachnospirales</taxon>
        <taxon>Lachnospiraceae</taxon>
        <taxon>Anaerocolumna</taxon>
    </lineage>
</organism>
<dbReference type="Proteomes" id="UP000184386">
    <property type="component" value="Unassembled WGS sequence"/>
</dbReference>
<protein>
    <submittedName>
        <fullName evidence="1">Uncharacterized protein</fullName>
    </submittedName>
</protein>
<dbReference type="OrthoDB" id="2081725at2"/>
<name>A0A1M6UKY2_9FIRM</name>
<accession>A0A1M6UKY2</accession>
<gene>
    <name evidence="1" type="ORF">SAMN02745136_03134</name>
</gene>
<dbReference type="STRING" id="1121322.SAMN02745136_03134"/>
<evidence type="ECO:0000313" key="2">
    <source>
        <dbReference type="Proteomes" id="UP000184386"/>
    </source>
</evidence>
<dbReference type="RefSeq" id="WP_073277569.1">
    <property type="nucleotide sequence ID" value="NZ_FRAC01000015.1"/>
</dbReference>
<proteinExistence type="predicted"/>
<dbReference type="AlphaFoldDB" id="A0A1M6UKY2"/>
<reference evidence="1 2" key="1">
    <citation type="submission" date="2016-11" db="EMBL/GenBank/DDBJ databases">
        <authorList>
            <person name="Jaros S."/>
            <person name="Januszkiewicz K."/>
            <person name="Wedrychowicz H."/>
        </authorList>
    </citation>
    <scope>NUCLEOTIDE SEQUENCE [LARGE SCALE GENOMIC DNA]</scope>
    <source>
        <strain evidence="1 2">DSM 15929</strain>
    </source>
</reference>
<keyword evidence="2" id="KW-1185">Reference proteome</keyword>
<sequence length="206" mass="23973">MIKLAITGKADKRVLAYPFMRACSIAGRTWVVTDDAAYKRLYSGKENYGEIESVKIYVLPTMSMENILKIEELAIKDETEYLIFISDSYISKEMQYNLLLCEQNTTFLGNSIEDIREDYENAAFGTLTLTPNKNKRLDPKEVHMHQIVWKPDYSFYLFRVEQLRQLLPLKDKTVSILLGDAFAAALNIKPEEFQKLLKRKRYSFSK</sequence>
<evidence type="ECO:0000313" key="1">
    <source>
        <dbReference type="EMBL" id="SHK69768.1"/>
    </source>
</evidence>